<protein>
    <recommendedName>
        <fullName evidence="1">CobQ/CobB/MinD/ParA nucleotide binding domain-containing protein</fullName>
    </recommendedName>
</protein>
<proteinExistence type="predicted"/>
<feature type="domain" description="CobQ/CobB/MinD/ParA nucleotide binding" evidence="1">
    <location>
        <begin position="72"/>
        <end position="265"/>
    </location>
</feature>
<dbReference type="Pfam" id="PF01656">
    <property type="entry name" value="CbiA"/>
    <property type="match status" value="1"/>
</dbReference>
<dbReference type="Gene3D" id="3.40.50.300">
    <property type="entry name" value="P-loop containing nucleotide triphosphate hydrolases"/>
    <property type="match status" value="1"/>
</dbReference>
<sequence>IGRAKSAIKGQTDTKVPISQIQCVDIYIIVPFCRDLAYHRGQANQVANRAPGCGANEDLSMQAKLFRSSKVIVIANPKGGVGKTTSTVNLGSIIARKYGCRVCLIDGEKDGSLSNFQFFGNNEPGAIDVFSGFSSDLQKQIPLYRHAYDVIIVDTAGVTPDVGAGFSSSMVGQEKVALAAVANADLLLIPMNPSPIDIRKTEQYVNTVERLMVMRPQLRAAIMLNEVKKTERLTTMSIEELTGRWEHVPLLPETIRDTTIVKQAFGAGLAIDEYEPNHPAAEDYRALTDRVIAVLQDLD</sequence>
<evidence type="ECO:0000313" key="3">
    <source>
        <dbReference type="Proteomes" id="UP000228754"/>
    </source>
</evidence>
<dbReference type="Proteomes" id="UP000228754">
    <property type="component" value="Unassembled WGS sequence"/>
</dbReference>
<accession>A0A2A5IHQ7</accession>
<evidence type="ECO:0000313" key="2">
    <source>
        <dbReference type="EMBL" id="PCK16507.1"/>
    </source>
</evidence>
<reference evidence="2 3" key="1">
    <citation type="submission" date="2017-06" db="EMBL/GenBank/DDBJ databases">
        <title>Draft Genome Sequence of Bacillus sp Strain 36R Isolated from saline sediment at Atanasia, Sonora, Mexico.</title>
        <authorList>
            <person name="Sanchez Diaz R."/>
            <person name="Quiroz Macias M.E."/>
            <person name="Ibarra Gamez J.C."/>
            <person name="Enciso Ibarra J."/>
            <person name="Gomez Gil B."/>
            <person name="Galaviz Silva L."/>
        </authorList>
    </citation>
    <scope>NUCLEOTIDE SEQUENCE [LARGE SCALE GENOMIC DNA]</scope>
    <source>
        <strain evidence="2 3">36R_ATNSAL</strain>
    </source>
</reference>
<feature type="non-terminal residue" evidence="2">
    <location>
        <position position="299"/>
    </location>
</feature>
<dbReference type="PANTHER" id="PTHR13696">
    <property type="entry name" value="P-LOOP CONTAINING NUCLEOSIDE TRIPHOSPHATE HYDROLASE"/>
    <property type="match status" value="1"/>
</dbReference>
<gene>
    <name evidence="2" type="ORF">CEY02_20305</name>
</gene>
<dbReference type="EMBL" id="NKHG01000193">
    <property type="protein sequence ID" value="PCK16507.1"/>
    <property type="molecule type" value="Genomic_DNA"/>
</dbReference>
<evidence type="ECO:0000259" key="1">
    <source>
        <dbReference type="Pfam" id="PF01656"/>
    </source>
</evidence>
<dbReference type="InterPro" id="IPR027417">
    <property type="entry name" value="P-loop_NTPase"/>
</dbReference>
<dbReference type="CDD" id="cd02042">
    <property type="entry name" value="ParAB_family"/>
    <property type="match status" value="1"/>
</dbReference>
<dbReference type="PANTHER" id="PTHR13696:SF99">
    <property type="entry name" value="COBYRINIC ACID AC-DIAMIDE SYNTHASE"/>
    <property type="match status" value="1"/>
</dbReference>
<organism evidence="2 3">
    <name type="scientific">Bacillus pumilus</name>
    <name type="common">Bacillus mesentericus</name>
    <dbReference type="NCBI Taxonomy" id="1408"/>
    <lineage>
        <taxon>Bacteria</taxon>
        <taxon>Bacillati</taxon>
        <taxon>Bacillota</taxon>
        <taxon>Bacilli</taxon>
        <taxon>Bacillales</taxon>
        <taxon>Bacillaceae</taxon>
        <taxon>Bacillus</taxon>
    </lineage>
</organism>
<name>A0A2A5IHQ7_BACPU</name>
<dbReference type="InterPro" id="IPR050678">
    <property type="entry name" value="DNA_Partitioning_ATPase"/>
</dbReference>
<dbReference type="AlphaFoldDB" id="A0A2A5IHQ7"/>
<dbReference type="SUPFAM" id="SSF52540">
    <property type="entry name" value="P-loop containing nucleoside triphosphate hydrolases"/>
    <property type="match status" value="1"/>
</dbReference>
<dbReference type="InterPro" id="IPR002586">
    <property type="entry name" value="CobQ/CobB/MinD/ParA_Nub-bd_dom"/>
</dbReference>
<comment type="caution">
    <text evidence="2">The sequence shown here is derived from an EMBL/GenBank/DDBJ whole genome shotgun (WGS) entry which is preliminary data.</text>
</comment>
<feature type="non-terminal residue" evidence="2">
    <location>
        <position position="1"/>
    </location>
</feature>